<dbReference type="PANTHER" id="PTHR35275:SF1">
    <property type="entry name" value="OS07G0585900 PROTEIN"/>
    <property type="match status" value="1"/>
</dbReference>
<feature type="transmembrane region" description="Helical" evidence="1">
    <location>
        <begin position="100"/>
        <end position="119"/>
    </location>
</feature>
<organism evidence="2 3">
    <name type="scientific">Dendrobium thyrsiflorum</name>
    <name type="common">Pinecone-like raceme dendrobium</name>
    <name type="synonym">Orchid</name>
    <dbReference type="NCBI Taxonomy" id="117978"/>
    <lineage>
        <taxon>Eukaryota</taxon>
        <taxon>Viridiplantae</taxon>
        <taxon>Streptophyta</taxon>
        <taxon>Embryophyta</taxon>
        <taxon>Tracheophyta</taxon>
        <taxon>Spermatophyta</taxon>
        <taxon>Magnoliopsida</taxon>
        <taxon>Liliopsida</taxon>
        <taxon>Asparagales</taxon>
        <taxon>Orchidaceae</taxon>
        <taxon>Epidendroideae</taxon>
        <taxon>Malaxideae</taxon>
        <taxon>Dendrobiinae</taxon>
        <taxon>Dendrobium</taxon>
    </lineage>
</organism>
<dbReference type="InterPro" id="IPR045880">
    <property type="entry name" value="ZCF37"/>
</dbReference>
<accession>A0ABD0UA75</accession>
<keyword evidence="3" id="KW-1185">Reference proteome</keyword>
<keyword evidence="1" id="KW-0812">Transmembrane</keyword>
<sequence>MAPRKRSKKNPYSSRGLDKFSSVLSELEARKKKIMSSASSNGVSLVRFMHSNSRDWTPVIVRHREEEEDKNKTMDKERLLPPAAKTEREKKEMKWWRWRPSYYMLAVMLLILVCFVISGRTSNKKAALNVVVGGGGGGGQRWPEVVAGGGGRQAEVAEKGWQWPLSGSSASLGGQVKVWRKLEAGQKSGVSRRLDGSPEFVGGQVEVWCHLEARRKSGVRRWPGGSPTSLGDRAEVRSHLEAGRKSGFGRRPGESPTVVEEESGVRGLSSFSSFSSLLGSPLMRNEGSIYNFLRVRLNEKNLTRLRLFNSSIFKAYDTSEEIKVLRHMIPPRNIKKVQQLNYRISSFLTY</sequence>
<proteinExistence type="predicted"/>
<evidence type="ECO:0000313" key="2">
    <source>
        <dbReference type="EMBL" id="KAL0907093.1"/>
    </source>
</evidence>
<dbReference type="AlphaFoldDB" id="A0ABD0UA75"/>
<dbReference type="EMBL" id="JANQDX010000018">
    <property type="protein sequence ID" value="KAL0907093.1"/>
    <property type="molecule type" value="Genomic_DNA"/>
</dbReference>
<comment type="caution">
    <text evidence="2">The sequence shown here is derived from an EMBL/GenBank/DDBJ whole genome shotgun (WGS) entry which is preliminary data.</text>
</comment>
<name>A0ABD0UA75_DENTH</name>
<gene>
    <name evidence="2" type="ORF">M5K25_025636</name>
</gene>
<evidence type="ECO:0000313" key="3">
    <source>
        <dbReference type="Proteomes" id="UP001552299"/>
    </source>
</evidence>
<keyword evidence="1" id="KW-1133">Transmembrane helix</keyword>
<protein>
    <submittedName>
        <fullName evidence="2">Uncharacterized protein</fullName>
    </submittedName>
</protein>
<dbReference type="Proteomes" id="UP001552299">
    <property type="component" value="Unassembled WGS sequence"/>
</dbReference>
<reference evidence="2 3" key="1">
    <citation type="journal article" date="2024" name="Plant Biotechnol. J.">
        <title>Dendrobium thyrsiflorum genome and its molecular insights into genes involved in important horticultural traits.</title>
        <authorList>
            <person name="Chen B."/>
            <person name="Wang J.Y."/>
            <person name="Zheng P.J."/>
            <person name="Li K.L."/>
            <person name="Liang Y.M."/>
            <person name="Chen X.F."/>
            <person name="Zhang C."/>
            <person name="Zhao X."/>
            <person name="He X."/>
            <person name="Zhang G.Q."/>
            <person name="Liu Z.J."/>
            <person name="Xu Q."/>
        </authorList>
    </citation>
    <scope>NUCLEOTIDE SEQUENCE [LARGE SCALE GENOMIC DNA]</scope>
    <source>
        <strain evidence="2">GZMU011</strain>
    </source>
</reference>
<dbReference type="PANTHER" id="PTHR35275">
    <property type="entry name" value="ZCF37"/>
    <property type="match status" value="1"/>
</dbReference>
<keyword evidence="1" id="KW-0472">Membrane</keyword>
<evidence type="ECO:0000256" key="1">
    <source>
        <dbReference type="SAM" id="Phobius"/>
    </source>
</evidence>